<keyword evidence="6" id="KW-0675">Receptor</keyword>
<feature type="chain" id="PRO_5046803649" evidence="9">
    <location>
        <begin position="18"/>
        <end position="610"/>
    </location>
</feature>
<keyword evidence="2" id="KW-1003">Cell membrane</keyword>
<evidence type="ECO:0000256" key="6">
    <source>
        <dbReference type="ARBA" id="ARBA00023170"/>
    </source>
</evidence>
<keyword evidence="4 8" id="KW-1133">Transmembrane helix</keyword>
<evidence type="ECO:0000256" key="7">
    <source>
        <dbReference type="ARBA" id="ARBA00023180"/>
    </source>
</evidence>
<comment type="subcellular location">
    <subcellularLocation>
        <location evidence="1">Cell membrane</location>
        <topology evidence="1">Multi-pass membrane protein</topology>
    </subcellularLocation>
</comment>
<dbReference type="OrthoDB" id="7457888at2759"/>
<evidence type="ECO:0000256" key="9">
    <source>
        <dbReference type="SAM" id="SignalP"/>
    </source>
</evidence>
<evidence type="ECO:0000256" key="4">
    <source>
        <dbReference type="ARBA" id="ARBA00022989"/>
    </source>
</evidence>
<sequence>MLVGYLILVCVFPVYQSRLLYEESPDILFQKCVSDIIKTYFNDYKELSIIDMNTDNEEILKIVNNAYVTILIRKPDCRSNIENEAYFVAAGSSNEFINDFPELVEEVFWKPHAKFLIMIKNLKKNHLTKIFNLLLKYHVINVLIMNESADPELYTYNPLENYRCGHQYDRIIEYGKCSMSKQNLFPDKFVTGLRNCTFKVAIPHWGPYAINPEKQSNIKHPGVEEAMLTEIGKLEDFKIQFIHTNDGEEFSTIKEDFTAVGPLYMLQSRQVDMIMGGMLLTHHRAKAFDYIWDHLAYTDEVSYQVKKSTAVAQWKNIYLEFDAIVWTVFICAFLVYFTIFVIFVRPKDKGLIVLKMVGYLFLAGNRLKGNFFTRYLFIHWVLFAYIINVYYVSNLVSLTTNPFENYQVCSEEDLTKYNMKPCVSRVMNNYLASVGMNDSVPVNGVKGCESLLDSIKTVSESEDLFTIVIRSIYRYNKYKYFDKFGDEMIYTFKKPITKAVYAIYLYKGFPMLHKLHLQAMRMRENGLIDNYLNNLYWENRLYNDFKIKNQSNKVNINVPWQILLFGYILSGLVFCMEIIWKKFWLTDVVFCSRYLIAQKVNCNIKRTTTV</sequence>
<dbReference type="Gene3D" id="3.40.190.10">
    <property type="entry name" value="Periplasmic binding protein-like II"/>
    <property type="match status" value="1"/>
</dbReference>
<keyword evidence="3 8" id="KW-0812">Transmembrane</keyword>
<feature type="transmembrane region" description="Helical" evidence="8">
    <location>
        <begin position="375"/>
        <end position="393"/>
    </location>
</feature>
<keyword evidence="7" id="KW-0325">Glycoprotein</keyword>
<dbReference type="KEGG" id="bany:112049430"/>
<feature type="domain" description="Putative ionotropic receptor ligand binding" evidence="10">
    <location>
        <begin position="115"/>
        <end position="189"/>
    </location>
</feature>
<evidence type="ECO:0000256" key="2">
    <source>
        <dbReference type="ARBA" id="ARBA00022475"/>
    </source>
</evidence>
<dbReference type="GO" id="GO:0005886">
    <property type="term" value="C:plasma membrane"/>
    <property type="evidence" value="ECO:0007669"/>
    <property type="project" value="UniProtKB-SubCell"/>
</dbReference>
<evidence type="ECO:0000259" key="10">
    <source>
        <dbReference type="Pfam" id="PF24061"/>
    </source>
</evidence>
<keyword evidence="9" id="KW-0732">Signal</keyword>
<dbReference type="Proteomes" id="UP001652582">
    <property type="component" value="Chromosome 9"/>
</dbReference>
<proteinExistence type="predicted"/>
<evidence type="ECO:0000313" key="12">
    <source>
        <dbReference type="RefSeq" id="XP_023943074.2"/>
    </source>
</evidence>
<evidence type="ECO:0000313" key="11">
    <source>
        <dbReference type="Proteomes" id="UP001652582"/>
    </source>
</evidence>
<evidence type="ECO:0000256" key="3">
    <source>
        <dbReference type="ARBA" id="ARBA00022692"/>
    </source>
</evidence>
<dbReference type="Pfam" id="PF24061">
    <property type="entry name" value="LBD_receptor"/>
    <property type="match status" value="1"/>
</dbReference>
<name>A0A6J1N857_BICAN</name>
<organism evidence="11 12">
    <name type="scientific">Bicyclus anynana</name>
    <name type="common">Squinting bush brown butterfly</name>
    <dbReference type="NCBI Taxonomy" id="110368"/>
    <lineage>
        <taxon>Eukaryota</taxon>
        <taxon>Metazoa</taxon>
        <taxon>Ecdysozoa</taxon>
        <taxon>Arthropoda</taxon>
        <taxon>Hexapoda</taxon>
        <taxon>Insecta</taxon>
        <taxon>Pterygota</taxon>
        <taxon>Neoptera</taxon>
        <taxon>Endopterygota</taxon>
        <taxon>Lepidoptera</taxon>
        <taxon>Glossata</taxon>
        <taxon>Ditrysia</taxon>
        <taxon>Papilionoidea</taxon>
        <taxon>Nymphalidae</taxon>
        <taxon>Satyrinae</taxon>
        <taxon>Satyrini</taxon>
        <taxon>Mycalesina</taxon>
        <taxon>Bicyclus</taxon>
    </lineage>
</organism>
<dbReference type="InterPro" id="IPR052192">
    <property type="entry name" value="Insect_Ionotropic_Sensory_Rcpt"/>
</dbReference>
<dbReference type="RefSeq" id="XP_023943074.2">
    <property type="nucleotide sequence ID" value="XM_024087306.2"/>
</dbReference>
<keyword evidence="11" id="KW-1185">Reference proteome</keyword>
<dbReference type="GeneID" id="112049430"/>
<feature type="signal peptide" evidence="9">
    <location>
        <begin position="1"/>
        <end position="17"/>
    </location>
</feature>
<feature type="transmembrane region" description="Helical" evidence="8">
    <location>
        <begin position="323"/>
        <end position="344"/>
    </location>
</feature>
<dbReference type="PANTHER" id="PTHR42643">
    <property type="entry name" value="IONOTROPIC RECEPTOR 20A-RELATED"/>
    <property type="match status" value="1"/>
</dbReference>
<protein>
    <submittedName>
        <fullName evidence="12">Uncharacterized protein LOC112049430</fullName>
    </submittedName>
</protein>
<reference evidence="12" key="1">
    <citation type="submission" date="2025-08" db="UniProtKB">
        <authorList>
            <consortium name="RefSeq"/>
        </authorList>
    </citation>
    <scope>IDENTIFICATION</scope>
</reference>
<feature type="transmembrane region" description="Helical" evidence="8">
    <location>
        <begin position="558"/>
        <end position="580"/>
    </location>
</feature>
<evidence type="ECO:0000256" key="8">
    <source>
        <dbReference type="SAM" id="Phobius"/>
    </source>
</evidence>
<dbReference type="InterPro" id="IPR056198">
    <property type="entry name" value="LBD_receptor"/>
</dbReference>
<evidence type="ECO:0000256" key="1">
    <source>
        <dbReference type="ARBA" id="ARBA00004651"/>
    </source>
</evidence>
<dbReference type="SUPFAM" id="SSF53850">
    <property type="entry name" value="Periplasmic binding protein-like II"/>
    <property type="match status" value="1"/>
</dbReference>
<keyword evidence="5 8" id="KW-0472">Membrane</keyword>
<accession>A0A6J1N857</accession>
<gene>
    <name evidence="12" type="primary">LOC112049430</name>
</gene>
<dbReference type="PANTHER" id="PTHR42643:SF30">
    <property type="entry name" value="IONOTROPIC RECEPTOR 40A-RELATED"/>
    <property type="match status" value="1"/>
</dbReference>
<evidence type="ECO:0000256" key="5">
    <source>
        <dbReference type="ARBA" id="ARBA00023136"/>
    </source>
</evidence>
<dbReference type="AlphaFoldDB" id="A0A6J1N857"/>